<feature type="non-terminal residue" evidence="8">
    <location>
        <position position="473"/>
    </location>
</feature>
<evidence type="ECO:0000256" key="5">
    <source>
        <dbReference type="ARBA" id="ARBA00023098"/>
    </source>
</evidence>
<dbReference type="InterPro" id="IPR000073">
    <property type="entry name" value="AB_hydrolase_1"/>
</dbReference>
<feature type="domain" description="AB hydrolase-1" evidence="7">
    <location>
        <begin position="151"/>
        <end position="442"/>
    </location>
</feature>
<sequence>MLTLFLLCNSGEVSCYSFFDFMSVKANEFVSKIKNAFEDLRNKVKIFIFPELEEDKFLERRSYDFNGKSNKVFCDFVEQEAANIDSDSSEYINLRSEPTALMSTPQLAAYHGKRFESHIVLTKDGYLLTIHRLRRPFIVNADERNEVLNDTILLHHGLLGSSADWILIGPEKSLPYILSKAGYDVWLANARGNYYSRGHISKRMDSLDYWQFSFQEIGQYDLPAVVDYIIALKNSTDKITFIGHSMGATAFLAMLSSLPNYNNNFRMAVFLAPLVYMTNTKGPFKIITTMAKHPPKHLLRLLGEGEFVPGRKIPNWIANKYCKGLDIYCQNPLLFLSSSIPEENLWDKSLMARVLYHIPAGGSTNTVLHFAQMAKSGKFHKYDNENDEFSLRHVKVPIVMFSSSGDLLATIPDVLRLYFSITNPIDNYVIREKQFTHIDFLVNSDVNTLVYEKVIAFLKGTVEYNISNFIENN</sequence>
<comment type="similarity">
    <text evidence="1">Belongs to the AB hydrolase superfamily. Lipase family.</text>
</comment>
<name>A0A8J9U9S1_9NEOP</name>
<protein>
    <recommendedName>
        <fullName evidence="7">AB hydrolase-1 domain-containing protein</fullName>
    </recommendedName>
</protein>
<evidence type="ECO:0000259" key="7">
    <source>
        <dbReference type="Pfam" id="PF00561"/>
    </source>
</evidence>
<evidence type="ECO:0000313" key="8">
    <source>
        <dbReference type="EMBL" id="CAH0716451.1"/>
    </source>
</evidence>
<reference evidence="8" key="1">
    <citation type="submission" date="2021-12" db="EMBL/GenBank/DDBJ databases">
        <authorList>
            <person name="Martin H S."/>
        </authorList>
    </citation>
    <scope>NUCLEOTIDE SEQUENCE</scope>
</reference>
<dbReference type="OrthoDB" id="9974421at2759"/>
<dbReference type="GO" id="GO:0016787">
    <property type="term" value="F:hydrolase activity"/>
    <property type="evidence" value="ECO:0007669"/>
    <property type="project" value="UniProtKB-KW"/>
</dbReference>
<evidence type="ECO:0000256" key="2">
    <source>
        <dbReference type="ARBA" id="ARBA00022729"/>
    </source>
</evidence>
<dbReference type="Pfam" id="PF00561">
    <property type="entry name" value="Abhydrolase_1"/>
    <property type="match status" value="1"/>
</dbReference>
<accession>A0A8J9U9S1</accession>
<keyword evidence="3" id="KW-0378">Hydrolase</keyword>
<dbReference type="GO" id="GO:0016042">
    <property type="term" value="P:lipid catabolic process"/>
    <property type="evidence" value="ECO:0007669"/>
    <property type="project" value="UniProtKB-KW"/>
</dbReference>
<dbReference type="InterPro" id="IPR029058">
    <property type="entry name" value="AB_hydrolase_fold"/>
</dbReference>
<gene>
    <name evidence="8" type="ORF">BINO364_LOCUS3216</name>
</gene>
<evidence type="ECO:0000256" key="4">
    <source>
        <dbReference type="ARBA" id="ARBA00022963"/>
    </source>
</evidence>
<evidence type="ECO:0000313" key="9">
    <source>
        <dbReference type="Proteomes" id="UP000838878"/>
    </source>
</evidence>
<evidence type="ECO:0000256" key="1">
    <source>
        <dbReference type="ARBA" id="ARBA00010701"/>
    </source>
</evidence>
<keyword evidence="5" id="KW-0443">Lipid metabolism</keyword>
<organism evidence="8 9">
    <name type="scientific">Brenthis ino</name>
    <name type="common">lesser marbled fritillary</name>
    <dbReference type="NCBI Taxonomy" id="405034"/>
    <lineage>
        <taxon>Eukaryota</taxon>
        <taxon>Metazoa</taxon>
        <taxon>Ecdysozoa</taxon>
        <taxon>Arthropoda</taxon>
        <taxon>Hexapoda</taxon>
        <taxon>Insecta</taxon>
        <taxon>Pterygota</taxon>
        <taxon>Neoptera</taxon>
        <taxon>Endopterygota</taxon>
        <taxon>Lepidoptera</taxon>
        <taxon>Glossata</taxon>
        <taxon>Ditrysia</taxon>
        <taxon>Papilionoidea</taxon>
        <taxon>Nymphalidae</taxon>
        <taxon>Heliconiinae</taxon>
        <taxon>Argynnini</taxon>
        <taxon>Brenthis</taxon>
    </lineage>
</organism>
<keyword evidence="9" id="KW-1185">Reference proteome</keyword>
<dbReference type="PANTHER" id="PTHR11005">
    <property type="entry name" value="LYSOSOMAL ACID LIPASE-RELATED"/>
    <property type="match status" value="1"/>
</dbReference>
<dbReference type="SUPFAM" id="SSF53474">
    <property type="entry name" value="alpha/beta-Hydrolases"/>
    <property type="match status" value="1"/>
</dbReference>
<dbReference type="EMBL" id="OV170231">
    <property type="protein sequence ID" value="CAH0716451.1"/>
    <property type="molecule type" value="Genomic_DNA"/>
</dbReference>
<evidence type="ECO:0000256" key="6">
    <source>
        <dbReference type="ARBA" id="ARBA00023180"/>
    </source>
</evidence>
<evidence type="ECO:0000256" key="3">
    <source>
        <dbReference type="ARBA" id="ARBA00022801"/>
    </source>
</evidence>
<keyword evidence="4" id="KW-0442">Lipid degradation</keyword>
<dbReference type="Proteomes" id="UP000838878">
    <property type="component" value="Chromosome 11"/>
</dbReference>
<dbReference type="Gene3D" id="3.40.50.1820">
    <property type="entry name" value="alpha/beta hydrolase"/>
    <property type="match status" value="1"/>
</dbReference>
<keyword evidence="6" id="KW-0325">Glycoprotein</keyword>
<proteinExistence type="inferred from homology"/>
<dbReference type="FunFam" id="3.40.50.1820:FF:000057">
    <property type="entry name" value="Lipase"/>
    <property type="match status" value="1"/>
</dbReference>
<keyword evidence="2" id="KW-0732">Signal</keyword>
<dbReference type="AlphaFoldDB" id="A0A8J9U9S1"/>